<dbReference type="AlphaFoldDB" id="A0A164TAQ5"/>
<gene>
    <name evidence="2" type="ORF">SISNIDRAFT_467066</name>
</gene>
<dbReference type="EMBL" id="KV419411">
    <property type="protein sequence ID" value="KZS92218.1"/>
    <property type="molecule type" value="Genomic_DNA"/>
</dbReference>
<reference evidence="2 3" key="1">
    <citation type="journal article" date="2016" name="Mol. Biol. Evol.">
        <title>Comparative Genomics of Early-Diverging Mushroom-Forming Fungi Provides Insights into the Origins of Lignocellulose Decay Capabilities.</title>
        <authorList>
            <person name="Nagy L.G."/>
            <person name="Riley R."/>
            <person name="Tritt A."/>
            <person name="Adam C."/>
            <person name="Daum C."/>
            <person name="Floudas D."/>
            <person name="Sun H."/>
            <person name="Yadav J.S."/>
            <person name="Pangilinan J."/>
            <person name="Larsson K.H."/>
            <person name="Matsuura K."/>
            <person name="Barry K."/>
            <person name="Labutti K."/>
            <person name="Kuo R."/>
            <person name="Ohm R.A."/>
            <person name="Bhattacharya S.S."/>
            <person name="Shirouzu T."/>
            <person name="Yoshinaga Y."/>
            <person name="Martin F.M."/>
            <person name="Grigoriev I.V."/>
            <person name="Hibbett D.S."/>
        </authorList>
    </citation>
    <scope>NUCLEOTIDE SEQUENCE [LARGE SCALE GENOMIC DNA]</scope>
    <source>
        <strain evidence="2 3">HHB9708</strain>
    </source>
</reference>
<name>A0A164TAQ5_9AGAM</name>
<organism evidence="2 3">
    <name type="scientific">Sistotremastrum niveocremeum HHB9708</name>
    <dbReference type="NCBI Taxonomy" id="1314777"/>
    <lineage>
        <taxon>Eukaryota</taxon>
        <taxon>Fungi</taxon>
        <taxon>Dikarya</taxon>
        <taxon>Basidiomycota</taxon>
        <taxon>Agaricomycotina</taxon>
        <taxon>Agaricomycetes</taxon>
        <taxon>Sistotremastrales</taxon>
        <taxon>Sistotremastraceae</taxon>
        <taxon>Sertulicium</taxon>
        <taxon>Sertulicium niveocremeum</taxon>
    </lineage>
</organism>
<keyword evidence="3" id="KW-1185">Reference proteome</keyword>
<accession>A0A164TAQ5</accession>
<keyword evidence="1" id="KW-0732">Signal</keyword>
<dbReference type="OrthoDB" id="2568025at2759"/>
<feature type="signal peptide" evidence="1">
    <location>
        <begin position="1"/>
        <end position="20"/>
    </location>
</feature>
<protein>
    <submittedName>
        <fullName evidence="2">Uncharacterized protein</fullName>
    </submittedName>
</protein>
<sequence length="164" mass="17726">MYSRVIQSVILLFTVILSSSAYIASVQSTSGHYAKVGYNYNITFNTLDYIQNYNDYSVIIGWTTHPIPDPISLGAFVGSTIDLTSIGQVTTGYGNFSTEVFIDPAKFSITTVTTYILTAAVTSIVGASLETSVRFVNTTIIIEPQSSAHTAVHCEPKVPALNVQ</sequence>
<feature type="chain" id="PRO_5007853306" evidence="1">
    <location>
        <begin position="21"/>
        <end position="164"/>
    </location>
</feature>
<evidence type="ECO:0000256" key="1">
    <source>
        <dbReference type="SAM" id="SignalP"/>
    </source>
</evidence>
<evidence type="ECO:0000313" key="3">
    <source>
        <dbReference type="Proteomes" id="UP000076722"/>
    </source>
</evidence>
<dbReference type="InterPro" id="IPR045469">
    <property type="entry name" value="Nis1"/>
</dbReference>
<proteinExistence type="predicted"/>
<dbReference type="Proteomes" id="UP000076722">
    <property type="component" value="Unassembled WGS sequence"/>
</dbReference>
<evidence type="ECO:0000313" key="2">
    <source>
        <dbReference type="EMBL" id="KZS92218.1"/>
    </source>
</evidence>
<dbReference type="Pfam" id="PF19271">
    <property type="entry name" value="Nis1"/>
    <property type="match status" value="1"/>
</dbReference>